<comment type="caution">
    <text evidence="2">The sequence shown here is derived from an EMBL/GenBank/DDBJ whole genome shotgun (WGS) entry which is preliminary data.</text>
</comment>
<reference evidence="2" key="1">
    <citation type="submission" date="2023-08" db="EMBL/GenBank/DDBJ databases">
        <authorList>
            <person name="Audoor S."/>
            <person name="Bilcke G."/>
        </authorList>
    </citation>
    <scope>NUCLEOTIDE SEQUENCE</scope>
</reference>
<accession>A0AAD2PWU2</accession>
<evidence type="ECO:0000313" key="2">
    <source>
        <dbReference type="EMBL" id="CAJ1962939.1"/>
    </source>
</evidence>
<evidence type="ECO:0000313" key="3">
    <source>
        <dbReference type="Proteomes" id="UP001295423"/>
    </source>
</evidence>
<evidence type="ECO:0000256" key="1">
    <source>
        <dbReference type="SAM" id="MobiDB-lite"/>
    </source>
</evidence>
<dbReference type="Proteomes" id="UP001295423">
    <property type="component" value="Unassembled WGS sequence"/>
</dbReference>
<name>A0AAD2PWU2_9STRA</name>
<dbReference type="EMBL" id="CAKOGP040002125">
    <property type="protein sequence ID" value="CAJ1962939.1"/>
    <property type="molecule type" value="Genomic_DNA"/>
</dbReference>
<feature type="compositionally biased region" description="Basic and acidic residues" evidence="1">
    <location>
        <begin position="270"/>
        <end position="281"/>
    </location>
</feature>
<gene>
    <name evidence="2" type="ORF">CYCCA115_LOCUS19928</name>
</gene>
<protein>
    <submittedName>
        <fullName evidence="2">Uncharacterized protein</fullName>
    </submittedName>
</protein>
<feature type="compositionally biased region" description="Acidic residues" evidence="1">
    <location>
        <begin position="248"/>
        <end position="269"/>
    </location>
</feature>
<keyword evidence="3" id="KW-1185">Reference proteome</keyword>
<sequence length="421" mass="48445">MKEQQKRKLKVLVITMGGDRQENIKALFDRLQRDFEPPVFSPGVSARDLRKRYDFFEIANEVGIIPPPEWEAIRDGQATYSLQKITETFWDCLEGIPITKGRWGSQHDQSLHYSVELWRKAKTINRGRSVLACTFAHLRAMKTFVKDGSSFDLILEDNVRVPIEHCAQRIWETIAASKIVEEHGIACHLRFHGYLGSVTNMKYVYQTHSRKRAYACTSDGDSSASVFPLPGPNDLKQDILDGDLPEFESSVEEQDKDGDDNGEGEDHQDDDNQSKTTNERKPGGNFLWGAYSYWISKEAYESLLQRLRVDVGALLYKGRRARFYAVKPIDKILPRYIAFTFGAQTVQHSTHPSFFRAPMLTSKIHTKWDAEFCKSSDFQLRHIGLDWSDLWLTESEERVVVHYRKTGEWLSPTALEQLQES</sequence>
<dbReference type="AlphaFoldDB" id="A0AAD2PWU2"/>
<organism evidence="2 3">
    <name type="scientific">Cylindrotheca closterium</name>
    <dbReference type="NCBI Taxonomy" id="2856"/>
    <lineage>
        <taxon>Eukaryota</taxon>
        <taxon>Sar</taxon>
        <taxon>Stramenopiles</taxon>
        <taxon>Ochrophyta</taxon>
        <taxon>Bacillariophyta</taxon>
        <taxon>Bacillariophyceae</taxon>
        <taxon>Bacillariophycidae</taxon>
        <taxon>Bacillariales</taxon>
        <taxon>Bacillariaceae</taxon>
        <taxon>Cylindrotheca</taxon>
    </lineage>
</organism>
<proteinExistence type="predicted"/>
<feature type="region of interest" description="Disordered" evidence="1">
    <location>
        <begin position="248"/>
        <end position="281"/>
    </location>
</feature>